<comment type="caution">
    <text evidence="5">The sequence shown here is derived from an EMBL/GenBank/DDBJ whole genome shotgun (WGS) entry which is preliminary data.</text>
</comment>
<dbReference type="Gene3D" id="2.30.110.10">
    <property type="entry name" value="Electron Transport, Fmn-binding Protein, Chain A"/>
    <property type="match status" value="1"/>
</dbReference>
<dbReference type="AlphaFoldDB" id="A0A644YVG9"/>
<reference evidence="5" key="1">
    <citation type="submission" date="2019-08" db="EMBL/GenBank/DDBJ databases">
        <authorList>
            <person name="Kucharzyk K."/>
            <person name="Murdoch R.W."/>
            <person name="Higgins S."/>
            <person name="Loffler F."/>
        </authorList>
    </citation>
    <scope>NUCLEOTIDE SEQUENCE</scope>
</reference>
<evidence type="ECO:0000256" key="2">
    <source>
        <dbReference type="ARBA" id="ARBA00022630"/>
    </source>
</evidence>
<keyword evidence="2" id="KW-0285">Flavoprotein</keyword>
<dbReference type="SUPFAM" id="SSF50475">
    <property type="entry name" value="FMN-binding split barrel"/>
    <property type="match status" value="1"/>
</dbReference>
<evidence type="ECO:0000259" key="4">
    <source>
        <dbReference type="SMART" id="SM00903"/>
    </source>
</evidence>
<dbReference type="SMART" id="SM00903">
    <property type="entry name" value="Flavin_Reduct"/>
    <property type="match status" value="1"/>
</dbReference>
<name>A0A644YVG9_9ZZZZ</name>
<dbReference type="Pfam" id="PF01613">
    <property type="entry name" value="Flavin_Reduct"/>
    <property type="match status" value="1"/>
</dbReference>
<protein>
    <recommendedName>
        <fullName evidence="4">Flavin reductase like domain-containing protein</fullName>
    </recommendedName>
</protein>
<dbReference type="GO" id="GO:0010181">
    <property type="term" value="F:FMN binding"/>
    <property type="evidence" value="ECO:0007669"/>
    <property type="project" value="InterPro"/>
</dbReference>
<evidence type="ECO:0000313" key="5">
    <source>
        <dbReference type="EMBL" id="MPM30463.1"/>
    </source>
</evidence>
<dbReference type="InterPro" id="IPR012349">
    <property type="entry name" value="Split_barrel_FMN-bd"/>
</dbReference>
<dbReference type="InterPro" id="IPR052174">
    <property type="entry name" value="Flavoredoxin"/>
</dbReference>
<sequence>MTHEKHIWKPGNMLYPLPVVLVSCGNKARHNLITIAWTGTLSTNPPMVYISVRPERYSYNLIKDSMEFTLNLVDRSLVYATDFCGVRSGKDIDKFAAMKLTPVDGVQVACPYVAESPLSMECKVTQIIELGSHHMFMAEVLNTIADERFFNSRTSKFEIERAGLVSYNHGGYYDSGDLLGTFGYSVKKK</sequence>
<dbReference type="InterPro" id="IPR002563">
    <property type="entry name" value="Flavin_Rdtase-like_dom"/>
</dbReference>
<dbReference type="PROSITE" id="PS51257">
    <property type="entry name" value="PROKAR_LIPOPROTEIN"/>
    <property type="match status" value="1"/>
</dbReference>
<feature type="domain" description="Flavin reductase like" evidence="4">
    <location>
        <begin position="13"/>
        <end position="152"/>
    </location>
</feature>
<accession>A0A644YVG9</accession>
<dbReference type="PANTHER" id="PTHR43567:SF1">
    <property type="entry name" value="FLAVOREDOXIN"/>
    <property type="match status" value="1"/>
</dbReference>
<dbReference type="EMBL" id="VSSQ01005793">
    <property type="protein sequence ID" value="MPM30463.1"/>
    <property type="molecule type" value="Genomic_DNA"/>
</dbReference>
<evidence type="ECO:0000256" key="1">
    <source>
        <dbReference type="ARBA" id="ARBA00001917"/>
    </source>
</evidence>
<evidence type="ECO:0000256" key="3">
    <source>
        <dbReference type="ARBA" id="ARBA00038054"/>
    </source>
</evidence>
<gene>
    <name evidence="5" type="ORF">SDC9_77013</name>
</gene>
<comment type="cofactor">
    <cofactor evidence="1">
        <name>FMN</name>
        <dbReference type="ChEBI" id="CHEBI:58210"/>
    </cofactor>
</comment>
<dbReference type="PANTHER" id="PTHR43567">
    <property type="entry name" value="FLAVOREDOXIN-RELATED-RELATED"/>
    <property type="match status" value="1"/>
</dbReference>
<proteinExistence type="inferred from homology"/>
<organism evidence="5">
    <name type="scientific">bioreactor metagenome</name>
    <dbReference type="NCBI Taxonomy" id="1076179"/>
    <lineage>
        <taxon>unclassified sequences</taxon>
        <taxon>metagenomes</taxon>
        <taxon>ecological metagenomes</taxon>
    </lineage>
</organism>
<comment type="similarity">
    <text evidence="3">Belongs to the flavoredoxin family.</text>
</comment>